<keyword evidence="3 4" id="KW-0408">Iron</keyword>
<dbReference type="GO" id="GO:0009055">
    <property type="term" value="F:electron transfer activity"/>
    <property type="evidence" value="ECO:0007669"/>
    <property type="project" value="InterPro"/>
</dbReference>
<dbReference type="CDD" id="cd20779">
    <property type="entry name" value="8prop_hemeD1_NirS"/>
    <property type="match status" value="1"/>
</dbReference>
<keyword evidence="1 4" id="KW-0349">Heme</keyword>
<dbReference type="EC" id="1.7.99.3" evidence="6"/>
<feature type="domain" description="Cytochrome c" evidence="5">
    <location>
        <begin position="110"/>
        <end position="196"/>
    </location>
</feature>
<name>Q1Q4F5_KUEST</name>
<evidence type="ECO:0000256" key="4">
    <source>
        <dbReference type="PROSITE-ProRule" id="PRU00433"/>
    </source>
</evidence>
<evidence type="ECO:0000259" key="5">
    <source>
        <dbReference type="PROSITE" id="PS51007"/>
    </source>
</evidence>
<dbReference type="InterPro" id="IPR036909">
    <property type="entry name" value="Cyt_c-like_dom_sf"/>
</dbReference>
<dbReference type="GO" id="GO:0046872">
    <property type="term" value="F:metal ion binding"/>
    <property type="evidence" value="ECO:0007669"/>
    <property type="project" value="UniProtKB-KW"/>
</dbReference>
<evidence type="ECO:0000313" key="6">
    <source>
        <dbReference type="EMBL" id="CAJ74898.1"/>
    </source>
</evidence>
<proteinExistence type="predicted"/>
<dbReference type="SUPFAM" id="SSF51004">
    <property type="entry name" value="C-terminal (heme d1) domain of cytochrome cd1-nitrite reductase"/>
    <property type="match status" value="1"/>
</dbReference>
<dbReference type="RefSeq" id="WP_197705308.1">
    <property type="nucleotide sequence ID" value="NZ_LT934425.1"/>
</dbReference>
<sequence length="621" mass="70072">MKLWLVIVISVFSFVIMGTGVVQKAEAELSEEGRQVAKPNAEAQLSGEEYKKANVVQKVEAELSEEGRQVAKPNAEAQLSGEEYKKANVVQKAEAELSEEGRQVAKPNAEVQLSGEEYKKANWEYFNRCGGCHGMLRKGATGNALTPDRTKPMGTERLKNIIFNGTKGGMPGWGAGVNIYTMEDAELLAKYIQMEPEVPPEFNMKDIRATWKVYVPVEKRPTKPVHHRNWENFFGVILRDAGKIAIIDGDTKEVVSVLDSGFAVHTLRYSKSGRYLYTIGRDAKATLVDLWMDPIQTIAEVKTGLDARSIESSKYKGRKGDFVDKLAVVGNYWPPSYVILDGLTLEPLKIVSTRSYTYDTQEYHVEPRVASIVASHFAPEWVLNVKETGLILLVDYSDIKNLKVTTIESERFLHDGGWDKSHRYFLVAANMRDKLVVVDTKTKKLEAIVETGIKPHPGRGTNFKDPEYGWVYATPHLGEAAVALVCTKPRHDKTENRWKVVRKLKVAGDGGLFIKTHPKSHHLWVDHTLSKDVDAQRSVTVYDIRHLDKEPKVLKLTDKGRIVHMEYNKGGDELWISVWDREGEIIVFDDETLTEKARITDPRLVTPTGKFNVYNTRLDIY</sequence>
<keyword evidence="6" id="KW-0560">Oxidoreductase</keyword>
<dbReference type="GO" id="GO:0050421">
    <property type="term" value="F:nitrite reductase (NO-forming) activity"/>
    <property type="evidence" value="ECO:0007669"/>
    <property type="project" value="UniProtKB-EC"/>
</dbReference>
<evidence type="ECO:0000256" key="3">
    <source>
        <dbReference type="ARBA" id="ARBA00023004"/>
    </source>
</evidence>
<dbReference type="EMBL" id="CT573071">
    <property type="protein sequence ID" value="CAJ74898.1"/>
    <property type="molecule type" value="Genomic_DNA"/>
</dbReference>
<reference evidence="8" key="4">
    <citation type="submission" date="2017-10" db="EMBL/GenBank/DDBJ databases">
        <authorList>
            <person name="Frank J."/>
        </authorList>
    </citation>
    <scope>NUCLEOTIDE SEQUENCE [LARGE SCALE GENOMIC DNA]</scope>
</reference>
<dbReference type="SUPFAM" id="SSF46626">
    <property type="entry name" value="Cytochrome c"/>
    <property type="match status" value="1"/>
</dbReference>
<dbReference type="Pfam" id="PF13442">
    <property type="entry name" value="Cytochrome_CBB3"/>
    <property type="match status" value="1"/>
</dbReference>
<dbReference type="KEGG" id="kst:KSMBR1_0452"/>
<keyword evidence="2 4" id="KW-0479">Metal-binding</keyword>
<dbReference type="InterPro" id="IPR009056">
    <property type="entry name" value="Cyt_c-like_dom"/>
</dbReference>
<dbReference type="BioCyc" id="MetaCyc:MONOMER-15336"/>
<dbReference type="Gene3D" id="1.10.760.10">
    <property type="entry name" value="Cytochrome c-like domain"/>
    <property type="match status" value="1"/>
</dbReference>
<reference evidence="6" key="2">
    <citation type="submission" date="2006-01" db="EMBL/GenBank/DDBJ databases">
        <authorList>
            <person name="Genoscope"/>
        </authorList>
    </citation>
    <scope>NUCLEOTIDE SEQUENCE</scope>
</reference>
<protein>
    <submittedName>
        <fullName evidence="6">Strongly similar to cd1 nitrite reductase NirS</fullName>
        <ecNumber evidence="7">1.7.2.1</ecNumber>
        <ecNumber evidence="6">1.7.99.3</ecNumber>
    </submittedName>
</protein>
<evidence type="ECO:0000313" key="8">
    <source>
        <dbReference type="Proteomes" id="UP000221734"/>
    </source>
</evidence>
<evidence type="ECO:0000313" key="7">
    <source>
        <dbReference type="EMBL" id="SOH02966.1"/>
    </source>
</evidence>
<dbReference type="AlphaFoldDB" id="Q1Q4F5"/>
<dbReference type="GO" id="GO:0020037">
    <property type="term" value="F:heme binding"/>
    <property type="evidence" value="ECO:0007669"/>
    <property type="project" value="InterPro"/>
</dbReference>
<dbReference type="SMR" id="Q1Q4F5"/>
<reference evidence="7" key="3">
    <citation type="submission" date="2017-10" db="EMBL/GenBank/DDBJ databases">
        <authorList>
            <person name="Banno H."/>
            <person name="Chua N.-H."/>
        </authorList>
    </citation>
    <scope>NUCLEOTIDE SEQUENCE [LARGE SCALE GENOMIC DNA]</scope>
    <source>
        <strain evidence="7">Kuenenia_mbr1_ru-nijmegen</strain>
    </source>
</reference>
<dbReference type="EC" id="1.7.2.1" evidence="7"/>
<dbReference type="Proteomes" id="UP000221734">
    <property type="component" value="Chromosome Kuenenia_stuttgartiensis_MBR1"/>
</dbReference>
<gene>
    <name evidence="6" type="primary">nirS</name>
    <name evidence="7" type="ORF">KSMBR1_0452</name>
    <name evidence="6" type="ORF">kuste4136</name>
</gene>
<dbReference type="Pfam" id="PF02239">
    <property type="entry name" value="Cytochrom_D1"/>
    <property type="match status" value="1"/>
</dbReference>
<evidence type="ECO:0000256" key="2">
    <source>
        <dbReference type="ARBA" id="ARBA00022723"/>
    </source>
</evidence>
<dbReference type="EMBL" id="LT934425">
    <property type="protein sequence ID" value="SOH02966.1"/>
    <property type="molecule type" value="Genomic_DNA"/>
</dbReference>
<keyword evidence="8" id="KW-1185">Reference proteome</keyword>
<reference evidence="6" key="1">
    <citation type="journal article" date="2006" name="Nature">
        <title>Deciphering the evolution and metabolism of an anammox bacterium from a community genome.</title>
        <authorList>
            <person name="Strous M."/>
            <person name="Pelletier E."/>
            <person name="Mangenot S."/>
            <person name="Rattei T."/>
            <person name="Lehner A."/>
            <person name="Taylor M.W."/>
            <person name="Horn M."/>
            <person name="Daims H."/>
            <person name="Bartol-Mavel D."/>
            <person name="Wincker P."/>
            <person name="Barbe V."/>
            <person name="Fonknechten N."/>
            <person name="Vallenet D."/>
            <person name="Segurens B."/>
            <person name="Schenowitz-Truong C."/>
            <person name="Medigue C."/>
            <person name="Collingro A."/>
            <person name="Snel B."/>
            <person name="Dutilh B.E."/>
            <person name="OpDenCamp H.J.M."/>
            <person name="vanDerDrift C."/>
            <person name="Cirpus I."/>
            <person name="vanDePas-Schoonen K.T."/>
            <person name="Harhangi H.R."/>
            <person name="vanNiftrik L."/>
            <person name="Schmid M."/>
            <person name="Keltjens J."/>
            <person name="vanDeVossenberg J."/>
            <person name="Kartal B."/>
            <person name="Meier H."/>
            <person name="Frishman D."/>
            <person name="Huynen M.A."/>
            <person name="Mewes H."/>
            <person name="Weissenbach J."/>
            <person name="Jetten M.S.M."/>
            <person name="Wagner M."/>
            <person name="LePaslier D."/>
        </authorList>
    </citation>
    <scope>NUCLEOTIDE SEQUENCE</scope>
</reference>
<evidence type="ECO:0000256" key="1">
    <source>
        <dbReference type="ARBA" id="ARBA00022617"/>
    </source>
</evidence>
<dbReference type="PROSITE" id="PS51007">
    <property type="entry name" value="CYTC"/>
    <property type="match status" value="1"/>
</dbReference>
<dbReference type="InterPro" id="IPR011048">
    <property type="entry name" value="Haem_d1_sf"/>
</dbReference>
<dbReference type="InterPro" id="IPR003143">
    <property type="entry name" value="Cyt_cd1_C_sf"/>
</dbReference>
<dbReference type="Gene3D" id="2.140.10.20">
    <property type="entry name" value="C-terminal (heme d1) domain of cytochrome cd1-nitrite reductase"/>
    <property type="match status" value="1"/>
</dbReference>
<accession>Q1Q4F5</accession>
<organism evidence="6">
    <name type="scientific">Kuenenia stuttgartiensis</name>
    <dbReference type="NCBI Taxonomy" id="174633"/>
    <lineage>
        <taxon>Bacteria</taxon>
        <taxon>Pseudomonadati</taxon>
        <taxon>Planctomycetota</taxon>
        <taxon>Candidatus Brocadiia</taxon>
        <taxon>Candidatus Brocadiales</taxon>
        <taxon>Candidatus Brocadiaceae</taxon>
        <taxon>Candidatus Kuenenia</taxon>
    </lineage>
</organism>